<dbReference type="Pfam" id="PF03632">
    <property type="entry name" value="Glyco_hydro_65m"/>
    <property type="match status" value="1"/>
</dbReference>
<dbReference type="PANTHER" id="PTHR11051:SF8">
    <property type="entry name" value="PROTEIN-GLUCOSYLGALACTOSYLHYDROXYLYSINE GLUCOSIDASE"/>
    <property type="match status" value="1"/>
</dbReference>
<dbReference type="GO" id="GO:0005975">
    <property type="term" value="P:carbohydrate metabolic process"/>
    <property type="evidence" value="ECO:0007669"/>
    <property type="project" value="InterPro"/>
</dbReference>
<gene>
    <name evidence="11" type="ORF">PACLA_8A002575</name>
</gene>
<proteinExistence type="inferred from homology"/>
<feature type="domain" description="Glycoside hydrolase family 65 central catalytic" evidence="9">
    <location>
        <begin position="2"/>
        <end position="172"/>
    </location>
</feature>
<dbReference type="OrthoDB" id="200349at2759"/>
<keyword evidence="3" id="KW-0326">Glycosidase</keyword>
<feature type="domain" description="Glycoside hydrolase family 65 C-terminal" evidence="10">
    <location>
        <begin position="292"/>
        <end position="345"/>
    </location>
</feature>
<dbReference type="InterPro" id="IPR008928">
    <property type="entry name" value="6-hairpin_glycosidase_sf"/>
</dbReference>
<evidence type="ECO:0000313" key="11">
    <source>
        <dbReference type="EMBL" id="CAB4023374.1"/>
    </source>
</evidence>
<keyword evidence="12" id="KW-1185">Reference proteome</keyword>
<dbReference type="InterPro" id="IPR012341">
    <property type="entry name" value="6hp_glycosidase-like_sf"/>
</dbReference>
<dbReference type="AlphaFoldDB" id="A0A7D9L229"/>
<name>A0A7D9L229_PARCT</name>
<dbReference type="EMBL" id="CACRXK020012468">
    <property type="protein sequence ID" value="CAB4023374.1"/>
    <property type="molecule type" value="Genomic_DNA"/>
</dbReference>
<evidence type="ECO:0000313" key="12">
    <source>
        <dbReference type="Proteomes" id="UP001152795"/>
    </source>
</evidence>
<dbReference type="PANTHER" id="PTHR11051">
    <property type="entry name" value="GLYCOSYL HYDROLASE-RELATED"/>
    <property type="match status" value="1"/>
</dbReference>
<dbReference type="InterPro" id="IPR005195">
    <property type="entry name" value="Glyco_hydro_65_M"/>
</dbReference>
<accession>A0A7D9L229</accession>
<evidence type="ECO:0000256" key="5">
    <source>
        <dbReference type="ARBA" id="ARBA00053339"/>
    </source>
</evidence>
<protein>
    <recommendedName>
        <fullName evidence="7">Protein-glucosylgalactosylhydroxylysine glucosidase</fullName>
        <ecNumber evidence="6">3.2.1.107</ecNumber>
    </recommendedName>
    <alternativeName>
        <fullName evidence="8">Acid trehalase-like protein 1</fullName>
    </alternativeName>
</protein>
<dbReference type="Proteomes" id="UP001152795">
    <property type="component" value="Unassembled WGS sequence"/>
</dbReference>
<evidence type="ECO:0000259" key="9">
    <source>
        <dbReference type="Pfam" id="PF03632"/>
    </source>
</evidence>
<dbReference type="InterPro" id="IPR005194">
    <property type="entry name" value="Glyco_hydro_65_C"/>
</dbReference>
<evidence type="ECO:0000256" key="4">
    <source>
        <dbReference type="ARBA" id="ARBA00051415"/>
    </source>
</evidence>
<dbReference type="Pfam" id="PF03633">
    <property type="entry name" value="Glyco_hydro_65C"/>
    <property type="match status" value="1"/>
</dbReference>
<comment type="similarity">
    <text evidence="1">Belongs to the glycosyl hydrolase 65 family.</text>
</comment>
<evidence type="ECO:0000256" key="2">
    <source>
        <dbReference type="ARBA" id="ARBA00022801"/>
    </source>
</evidence>
<dbReference type="Gene3D" id="2.60.420.10">
    <property type="entry name" value="Maltose phosphorylase, domain 3"/>
    <property type="match status" value="1"/>
</dbReference>
<evidence type="ECO:0000256" key="1">
    <source>
        <dbReference type="ARBA" id="ARBA00006768"/>
    </source>
</evidence>
<dbReference type="EC" id="3.2.1.107" evidence="6"/>
<comment type="function">
    <text evidence="5">Catalyzes the hydrolysis of glucose from the disaccharide unit linked to hydroxylysine residues of collagen and collagen-like proteins.</text>
</comment>
<organism evidence="11 12">
    <name type="scientific">Paramuricea clavata</name>
    <name type="common">Red gorgonian</name>
    <name type="synonym">Violescent sea-whip</name>
    <dbReference type="NCBI Taxonomy" id="317549"/>
    <lineage>
        <taxon>Eukaryota</taxon>
        <taxon>Metazoa</taxon>
        <taxon>Cnidaria</taxon>
        <taxon>Anthozoa</taxon>
        <taxon>Octocorallia</taxon>
        <taxon>Malacalcyonacea</taxon>
        <taxon>Plexauridae</taxon>
        <taxon>Paramuricea</taxon>
    </lineage>
</organism>
<evidence type="ECO:0000256" key="7">
    <source>
        <dbReference type="ARBA" id="ARBA00071505"/>
    </source>
</evidence>
<evidence type="ECO:0000256" key="6">
    <source>
        <dbReference type="ARBA" id="ARBA00066430"/>
    </source>
</evidence>
<keyword evidence="2" id="KW-0378">Hydrolase</keyword>
<dbReference type="GO" id="GO:0047402">
    <property type="term" value="F:protein-glucosylgalactosylhydroxylysine glucosidase activity"/>
    <property type="evidence" value="ECO:0007669"/>
    <property type="project" value="UniProtKB-EC"/>
</dbReference>
<sequence>MYPTLLMLYPELARSLVLYRFQRMGAARKNAKTHNVSGTMFPWESAFTGCPVCPEEVYSNYEIHVNGDIGFAVEQYWMVTHDQEWLKEVGIPLISGIAEFWASRVTYDDVANDYVINAVMCPDEYHSNVNNSAFTNAVAKRNLEFASKVVPSAPATWSDIAQRLRIPYNTTLRYHPEYDGYNLNVTVKQADVILLGYPLMFNMTQEVRENDLVIYEPRTDPDGPAMTKAMFAIGWLELGNVRNASTSFRESYQNVREPFKVWTEYPSGDGAVNFITGMGGFLQAVVFGYGGLRLHPDEIRLNPKLPENVTKLCVRGLHYRGNVIDFTIGSTESEICVRSADIEARLLVLQDVESGEEYYLDVGKVVTFRNGPVIVREYEQNTVVT</sequence>
<evidence type="ECO:0000256" key="3">
    <source>
        <dbReference type="ARBA" id="ARBA00023295"/>
    </source>
</evidence>
<dbReference type="FunFam" id="1.50.10.10:FF:000023">
    <property type="entry name" value="Protein-glucosylgalactosylhydroxylysine glucosidase"/>
    <property type="match status" value="1"/>
</dbReference>
<dbReference type="SUPFAM" id="SSF48208">
    <property type="entry name" value="Six-hairpin glycosidases"/>
    <property type="match status" value="1"/>
</dbReference>
<evidence type="ECO:0000259" key="10">
    <source>
        <dbReference type="Pfam" id="PF03633"/>
    </source>
</evidence>
<evidence type="ECO:0000256" key="8">
    <source>
        <dbReference type="ARBA" id="ARBA00079982"/>
    </source>
</evidence>
<dbReference type="Gene3D" id="1.50.10.10">
    <property type="match status" value="1"/>
</dbReference>
<comment type="caution">
    <text evidence="11">The sequence shown here is derived from an EMBL/GenBank/DDBJ whole genome shotgun (WGS) entry which is preliminary data.</text>
</comment>
<reference evidence="11" key="1">
    <citation type="submission" date="2020-04" db="EMBL/GenBank/DDBJ databases">
        <authorList>
            <person name="Alioto T."/>
            <person name="Alioto T."/>
            <person name="Gomez Garrido J."/>
        </authorList>
    </citation>
    <scope>NUCLEOTIDE SEQUENCE</scope>
    <source>
        <strain evidence="11">A484AB</strain>
    </source>
</reference>
<comment type="catalytic activity">
    <reaction evidence="4">
        <text>(5R)-5-O-[alpha-D-glucosyl-(1-&gt;2)-beta-D-galactosyl]-5-hydroxy-L-lysyl-[collagen] + H2O = (5R)-5-O-(beta-D-galactosyl)-5-hydroxy-L-lysyl-[collagen] + D-glucose</text>
        <dbReference type="Rhea" id="RHEA:11068"/>
        <dbReference type="Rhea" id="RHEA-COMP:12753"/>
        <dbReference type="Rhea" id="RHEA-COMP:12754"/>
        <dbReference type="ChEBI" id="CHEBI:4167"/>
        <dbReference type="ChEBI" id="CHEBI:15377"/>
        <dbReference type="ChEBI" id="CHEBI:133443"/>
        <dbReference type="ChEBI" id="CHEBI:133452"/>
        <dbReference type="EC" id="3.2.1.107"/>
    </reaction>
</comment>